<dbReference type="AlphaFoldDB" id="A0AAD5L936"/>
<reference evidence="2" key="1">
    <citation type="submission" date="2021-12" db="EMBL/GenBank/DDBJ databases">
        <title>Prjna785345.</title>
        <authorList>
            <person name="Rujirawat T."/>
            <person name="Krajaejun T."/>
        </authorList>
    </citation>
    <scope>NUCLEOTIDE SEQUENCE</scope>
    <source>
        <strain evidence="2">Pi057C3</strain>
    </source>
</reference>
<evidence type="ECO:0000256" key="1">
    <source>
        <dbReference type="SAM" id="MobiDB-lite"/>
    </source>
</evidence>
<proteinExistence type="predicted"/>
<feature type="region of interest" description="Disordered" evidence="1">
    <location>
        <begin position="1"/>
        <end position="27"/>
    </location>
</feature>
<dbReference type="EMBL" id="JAKCXM010000676">
    <property type="protein sequence ID" value="KAJ0392270.1"/>
    <property type="molecule type" value="Genomic_DNA"/>
</dbReference>
<organism evidence="2 3">
    <name type="scientific">Pythium insidiosum</name>
    <name type="common">Pythiosis disease agent</name>
    <dbReference type="NCBI Taxonomy" id="114742"/>
    <lineage>
        <taxon>Eukaryota</taxon>
        <taxon>Sar</taxon>
        <taxon>Stramenopiles</taxon>
        <taxon>Oomycota</taxon>
        <taxon>Peronosporomycetes</taxon>
        <taxon>Pythiales</taxon>
        <taxon>Pythiaceae</taxon>
        <taxon>Pythium</taxon>
    </lineage>
</organism>
<gene>
    <name evidence="2" type="ORF">P43SY_005491</name>
</gene>
<feature type="compositionally biased region" description="Polar residues" evidence="1">
    <location>
        <begin position="1"/>
        <end position="19"/>
    </location>
</feature>
<sequence length="246" mass="27140">MPTEEPASTSVVVESQSPAPLNDQPIAGPAEVLHEPADWNLLAPSTQTIGLVNADGSDDISAQEIYAFLVGIKGTAEREYLWTMHRYRRTFQCVNAGLETLAKTSVSHDEYHALVRWMYEHCIFPRPKPLLPTMEPAPTSANPAPNVPALSGDSSGHVARSFMTKVEFYYKIKEHFMAGRATWLAESESVHLRSELASATRLRLLACVQAASERFGGELSHVESDESEAQCLRDAISWVQQECLAV</sequence>
<protein>
    <submittedName>
        <fullName evidence="2">Uncharacterized protein</fullName>
    </submittedName>
</protein>
<keyword evidence="3" id="KW-1185">Reference proteome</keyword>
<evidence type="ECO:0000313" key="3">
    <source>
        <dbReference type="Proteomes" id="UP001209570"/>
    </source>
</evidence>
<name>A0AAD5L936_PYTIN</name>
<accession>A0AAD5L936</accession>
<comment type="caution">
    <text evidence="2">The sequence shown here is derived from an EMBL/GenBank/DDBJ whole genome shotgun (WGS) entry which is preliminary data.</text>
</comment>
<evidence type="ECO:0000313" key="2">
    <source>
        <dbReference type="EMBL" id="KAJ0392270.1"/>
    </source>
</evidence>
<dbReference type="Proteomes" id="UP001209570">
    <property type="component" value="Unassembled WGS sequence"/>
</dbReference>